<dbReference type="SUPFAM" id="SSF50475">
    <property type="entry name" value="FMN-binding split barrel"/>
    <property type="match status" value="1"/>
</dbReference>
<dbReference type="PANTHER" id="PTHR35802">
    <property type="entry name" value="PROTEASE SYNTHASE AND SPORULATION PROTEIN PAI 2"/>
    <property type="match status" value="1"/>
</dbReference>
<keyword evidence="2" id="KW-1185">Reference proteome</keyword>
<dbReference type="EMBL" id="VCAU01000026">
    <property type="protein sequence ID" value="KAF9890507.1"/>
    <property type="molecule type" value="Genomic_DNA"/>
</dbReference>
<gene>
    <name evidence="1" type="ORF">FE257_005912</name>
</gene>
<dbReference type="Proteomes" id="UP001194746">
    <property type="component" value="Unassembled WGS sequence"/>
</dbReference>
<accession>A0AAD4CRP8</accession>
<name>A0AAD4CRP8_ASPNN</name>
<evidence type="ECO:0000313" key="2">
    <source>
        <dbReference type="Proteomes" id="UP001194746"/>
    </source>
</evidence>
<proteinExistence type="predicted"/>
<dbReference type="Gene3D" id="2.30.110.10">
    <property type="entry name" value="Electron Transport, Fmn-binding Protein, Chain A"/>
    <property type="match status" value="1"/>
</dbReference>
<dbReference type="PIRSF" id="PIRSF010372">
    <property type="entry name" value="PaiB"/>
    <property type="match status" value="1"/>
</dbReference>
<sequence>MYTQPVHVESSTAAVLEFIQRNPLGVLTTGIPSTDHPFLQSTHIPWVLDTDSDNPTKMRLRGHIARQNAQAKAMVDALAASGSQLEQEVMVLFTEPHHHYVTPKFYTETKPVTGKVAPTWNYSAVQVYGKATVYYDSSRPETAHYLSQQLHDLSHHCETTVMGYTGQDGQKAPWTVDEAPETYLNILKKNIVGIEIAIDRMQGKVKMSQERGIGDRQGVIEGFQELGTDTGNRIAQMVQERGQMKDDAKR</sequence>
<comment type="caution">
    <text evidence="1">The sequence shown here is derived from an EMBL/GenBank/DDBJ whole genome shotgun (WGS) entry which is preliminary data.</text>
</comment>
<dbReference type="InterPro" id="IPR007396">
    <property type="entry name" value="TR_PAI2-type"/>
</dbReference>
<protein>
    <recommendedName>
        <fullName evidence="3">Transcriptional regulator</fullName>
    </recommendedName>
</protein>
<dbReference type="InterPro" id="IPR012349">
    <property type="entry name" value="Split_barrel_FMN-bd"/>
</dbReference>
<organism evidence="1 2">
    <name type="scientific">Aspergillus nanangensis</name>
    <dbReference type="NCBI Taxonomy" id="2582783"/>
    <lineage>
        <taxon>Eukaryota</taxon>
        <taxon>Fungi</taxon>
        <taxon>Dikarya</taxon>
        <taxon>Ascomycota</taxon>
        <taxon>Pezizomycotina</taxon>
        <taxon>Eurotiomycetes</taxon>
        <taxon>Eurotiomycetidae</taxon>
        <taxon>Eurotiales</taxon>
        <taxon>Aspergillaceae</taxon>
        <taxon>Aspergillus</taxon>
        <taxon>Aspergillus subgen. Circumdati</taxon>
    </lineage>
</organism>
<dbReference type="AlphaFoldDB" id="A0AAD4CRP8"/>
<evidence type="ECO:0008006" key="3">
    <source>
        <dbReference type="Google" id="ProtNLM"/>
    </source>
</evidence>
<reference evidence="1" key="1">
    <citation type="journal article" date="2019" name="Beilstein J. Org. Chem.">
        <title>Nanangenines: drimane sesquiterpenoids as the dominant metabolite cohort of a novel Australian fungus, Aspergillus nanangensis.</title>
        <authorList>
            <person name="Lacey H.J."/>
            <person name="Gilchrist C.L.M."/>
            <person name="Crombie A."/>
            <person name="Kalaitzis J.A."/>
            <person name="Vuong D."/>
            <person name="Rutledge P.J."/>
            <person name="Turner P."/>
            <person name="Pitt J.I."/>
            <person name="Lacey E."/>
            <person name="Chooi Y.H."/>
            <person name="Piggott A.M."/>
        </authorList>
    </citation>
    <scope>NUCLEOTIDE SEQUENCE</scope>
    <source>
        <strain evidence="1">MST-FP2251</strain>
    </source>
</reference>
<reference evidence="1" key="2">
    <citation type="submission" date="2020-02" db="EMBL/GenBank/DDBJ databases">
        <authorList>
            <person name="Gilchrist C.L.M."/>
            <person name="Chooi Y.-H."/>
        </authorList>
    </citation>
    <scope>NUCLEOTIDE SEQUENCE</scope>
    <source>
        <strain evidence="1">MST-FP2251</strain>
    </source>
</reference>
<evidence type="ECO:0000313" key="1">
    <source>
        <dbReference type="EMBL" id="KAF9890507.1"/>
    </source>
</evidence>
<dbReference type="Pfam" id="PF04299">
    <property type="entry name" value="FMN_bind_2"/>
    <property type="match status" value="1"/>
</dbReference>
<dbReference type="PANTHER" id="PTHR35802:SF1">
    <property type="entry name" value="PROTEASE SYNTHASE AND SPORULATION PROTEIN PAI 2"/>
    <property type="match status" value="1"/>
</dbReference>